<dbReference type="InterPro" id="IPR019544">
    <property type="entry name" value="Tetratricopeptide_SHNi-TPR_dom"/>
</dbReference>
<dbReference type="PROSITE" id="PS50005">
    <property type="entry name" value="TPR"/>
    <property type="match status" value="1"/>
</dbReference>
<evidence type="ECO:0000313" key="4">
    <source>
        <dbReference type="Proteomes" id="UP001145072"/>
    </source>
</evidence>
<feature type="repeat" description="TPR" evidence="1">
    <location>
        <begin position="146"/>
        <end position="179"/>
    </location>
</feature>
<organism evidence="3 4">
    <name type="scientific">Aquibacillus koreensis</name>
    <dbReference type="NCBI Taxonomy" id="279446"/>
    <lineage>
        <taxon>Bacteria</taxon>
        <taxon>Bacillati</taxon>
        <taxon>Bacillota</taxon>
        <taxon>Bacilli</taxon>
        <taxon>Bacillales</taxon>
        <taxon>Bacillaceae</taxon>
        <taxon>Aquibacillus</taxon>
    </lineage>
</organism>
<evidence type="ECO:0000259" key="2">
    <source>
        <dbReference type="Pfam" id="PF10516"/>
    </source>
</evidence>
<name>A0A9X4ALM1_9BACI</name>
<dbReference type="AlphaFoldDB" id="A0A9X4ALM1"/>
<dbReference type="InterPro" id="IPR011990">
    <property type="entry name" value="TPR-like_helical_dom_sf"/>
</dbReference>
<evidence type="ECO:0000313" key="3">
    <source>
        <dbReference type="EMBL" id="MDC3422618.1"/>
    </source>
</evidence>
<dbReference type="SMART" id="SM00028">
    <property type="entry name" value="TPR"/>
    <property type="match status" value="6"/>
</dbReference>
<keyword evidence="1" id="KW-0802">TPR repeat</keyword>
<dbReference type="InterPro" id="IPR019734">
    <property type="entry name" value="TPR_rpt"/>
</dbReference>
<sequence length="296" mass="35405">MDYEQNHDHYLIPYLEGENIESLNSELRCAIYYYFGYYYYDKSQFDQCLEHFYKVKSFVNNLEIKASVIYNISIIHKRMGHYQDAILTTKEAIEYLKKIDNTYLLTLSLNSLGDLYREKKLNKEATVALESAKQIAEQYSHVAPLGYIFHNLGLISMEKSNFEDASSYFYKALHIKQKNTNSDVLITYRLLIDCKLKEEDIEEAAKLYKIASELTDTKDDQNVLLFHFIDYFYINNELVLFEKNLNQLALFFEGKKSYDYLTRCYKKLAKYYYNTRKYKRSSYFYNKTLELLERSF</sequence>
<dbReference type="SUPFAM" id="SSF48452">
    <property type="entry name" value="TPR-like"/>
    <property type="match status" value="1"/>
</dbReference>
<reference evidence="3" key="1">
    <citation type="submission" date="2022-06" db="EMBL/GenBank/DDBJ databases">
        <title>Aquibacillus sp. a new bacterium isolated from soil saline samples.</title>
        <authorList>
            <person name="Galisteo C."/>
            <person name="De La Haba R."/>
            <person name="Sanchez-Porro C."/>
            <person name="Ventosa A."/>
        </authorList>
    </citation>
    <scope>NUCLEOTIDE SEQUENCE</scope>
    <source>
        <strain evidence="3">JCM 12387</strain>
    </source>
</reference>
<dbReference type="Pfam" id="PF10516">
    <property type="entry name" value="SHNi-TPR"/>
    <property type="match status" value="1"/>
</dbReference>
<feature type="domain" description="Tetratricopeptide SHNi-TPR" evidence="2">
    <location>
        <begin position="148"/>
        <end position="181"/>
    </location>
</feature>
<evidence type="ECO:0000256" key="1">
    <source>
        <dbReference type="PROSITE-ProRule" id="PRU00339"/>
    </source>
</evidence>
<dbReference type="Gene3D" id="1.25.40.10">
    <property type="entry name" value="Tetratricopeptide repeat domain"/>
    <property type="match status" value="1"/>
</dbReference>
<comment type="caution">
    <text evidence="3">The sequence shown here is derived from an EMBL/GenBank/DDBJ whole genome shotgun (WGS) entry which is preliminary data.</text>
</comment>
<protein>
    <recommendedName>
        <fullName evidence="2">Tetratricopeptide SHNi-TPR domain-containing protein</fullName>
    </recommendedName>
</protein>
<dbReference type="RefSeq" id="WP_259870063.1">
    <property type="nucleotide sequence ID" value="NZ_JAOALK010000046.1"/>
</dbReference>
<dbReference type="Proteomes" id="UP001145072">
    <property type="component" value="Unassembled WGS sequence"/>
</dbReference>
<accession>A0A9X4ALM1</accession>
<proteinExistence type="predicted"/>
<dbReference type="EMBL" id="JAMQJZ010000024">
    <property type="protein sequence ID" value="MDC3422618.1"/>
    <property type="molecule type" value="Genomic_DNA"/>
</dbReference>
<gene>
    <name evidence="3" type="ORF">NC661_19890</name>
</gene>
<keyword evidence="4" id="KW-1185">Reference proteome</keyword>